<dbReference type="AlphaFoldDB" id="A0A9X1UX38"/>
<comment type="caution">
    <text evidence="1">The sequence shown here is derived from an EMBL/GenBank/DDBJ whole genome shotgun (WGS) entry which is preliminary data.</text>
</comment>
<evidence type="ECO:0000313" key="1">
    <source>
        <dbReference type="EMBL" id="MCG9972007.1"/>
    </source>
</evidence>
<evidence type="ECO:0000313" key="2">
    <source>
        <dbReference type="Proteomes" id="UP001139344"/>
    </source>
</evidence>
<protein>
    <submittedName>
        <fullName evidence="1">Ribonuclease Z</fullName>
    </submittedName>
</protein>
<name>A0A9X1UX38_9FLAO</name>
<organism evidence="1 2">
    <name type="scientific">Christiangramia crocea</name>
    <dbReference type="NCBI Taxonomy" id="2904124"/>
    <lineage>
        <taxon>Bacteria</taxon>
        <taxon>Pseudomonadati</taxon>
        <taxon>Bacteroidota</taxon>
        <taxon>Flavobacteriia</taxon>
        <taxon>Flavobacteriales</taxon>
        <taxon>Flavobacteriaceae</taxon>
        <taxon>Christiangramia</taxon>
    </lineage>
</organism>
<accession>A0A9X1UX38</accession>
<dbReference type="EMBL" id="JAJSON010000022">
    <property type="protein sequence ID" value="MCG9972007.1"/>
    <property type="molecule type" value="Genomic_DNA"/>
</dbReference>
<dbReference type="RefSeq" id="WP_240098790.1">
    <property type="nucleotide sequence ID" value="NZ_JAJSON010000022.1"/>
</dbReference>
<keyword evidence="2" id="KW-1185">Reference proteome</keyword>
<dbReference type="Proteomes" id="UP001139344">
    <property type="component" value="Unassembled WGS sequence"/>
</dbReference>
<gene>
    <name evidence="1" type="ORF">LU635_10205</name>
</gene>
<reference evidence="1" key="1">
    <citation type="submission" date="2021-12" db="EMBL/GenBank/DDBJ databases">
        <title>Description of Gramella crocea sp. nov., a new bacterium isolated from activated sludge.</title>
        <authorList>
            <person name="Zhang X."/>
        </authorList>
    </citation>
    <scope>NUCLEOTIDE SEQUENCE</scope>
    <source>
        <strain evidence="1">YB25</strain>
    </source>
</reference>
<proteinExistence type="predicted"/>
<sequence length="110" mass="12586">MKTARKENFLLIENDADSLTDFSSELTKHHDDIKNENVVVYLLDHKDIEANSLLGFLEISNFHRSHNKSFVIVNDSVGIDELPDELVVVPSLQEAEDMVQMDEIQRDLGF</sequence>